<dbReference type="EMBL" id="FMXR01000019">
    <property type="protein sequence ID" value="SDB32164.1"/>
    <property type="molecule type" value="Genomic_DNA"/>
</dbReference>
<organism evidence="1 2">
    <name type="scientific">Eubacterium oxidoreducens</name>
    <dbReference type="NCBI Taxonomy" id="1732"/>
    <lineage>
        <taxon>Bacteria</taxon>
        <taxon>Bacillati</taxon>
        <taxon>Bacillota</taxon>
        <taxon>Clostridia</taxon>
        <taxon>Eubacteriales</taxon>
        <taxon>Eubacteriaceae</taxon>
        <taxon>Eubacterium</taxon>
    </lineage>
</organism>
<sequence>MKSVFLNRTALSIEKLDPPYNTLEKRTTDKECISIYNEAQLMAGLDPIVVKAVQAYFSKDESTICLVKISDTSYAVETILSEGILLATISANGRIRGSLRTDDGSYKAIPNLENDTSFDTTAFIVGFLPILREKFPEVNEILENLETSSNHLEPFAAKDLYKLSDSLEHIFTDRRFDTDEKGGNIALLEENTIEHGGLCYNKVLAGCPTILAESHAVNEDDNLTVAEARKEFAAFSSEFHWEEDELAFIPVFEDDFVVPNETLKIARRYVLSAGEKRPMVNFMWRGVTAYGKSTGVEVLACILNMPLLRVTCNSNMETQDFLSDFVPNTDTAGDAPRFKHIESNFVKALTKGYIVEVQEISRIKDSGVLVGLNEYDKAGSIIPLVDGSYLRRHPKAMVVYTDNVGYNSCRPIDPSVIRRMSFIIDSYDLPKEKALARLELNTNVHNHGILEKCYNVWLKIRDYCYTKGITDGSISLSELEMWVLSVKLDGYRNFRQNCIECVIAKATNDLEEQDEIITGVVDLYL</sequence>
<dbReference type="InterPro" id="IPR027417">
    <property type="entry name" value="P-loop_NTPase"/>
</dbReference>
<dbReference type="Proteomes" id="UP000199228">
    <property type="component" value="Unassembled WGS sequence"/>
</dbReference>
<dbReference type="AlphaFoldDB" id="A0A1G6CGY0"/>
<evidence type="ECO:0000313" key="1">
    <source>
        <dbReference type="EMBL" id="SDB32164.1"/>
    </source>
</evidence>
<evidence type="ECO:0000313" key="2">
    <source>
        <dbReference type="Proteomes" id="UP000199228"/>
    </source>
</evidence>
<dbReference type="SUPFAM" id="SSF52540">
    <property type="entry name" value="P-loop containing nucleoside triphosphate hydrolases"/>
    <property type="match status" value="1"/>
</dbReference>
<keyword evidence="2" id="KW-1185">Reference proteome</keyword>
<reference evidence="1 2" key="1">
    <citation type="submission" date="2016-10" db="EMBL/GenBank/DDBJ databases">
        <authorList>
            <person name="de Groot N.N."/>
        </authorList>
    </citation>
    <scope>NUCLEOTIDE SEQUENCE [LARGE SCALE GENOMIC DNA]</scope>
    <source>
        <strain evidence="1 2">DSM 3217</strain>
    </source>
</reference>
<accession>A0A1G6CGY0</accession>
<gene>
    <name evidence="1" type="ORF">SAMN02910417_02399</name>
</gene>
<name>A0A1G6CGY0_EUBOX</name>
<dbReference type="Gene3D" id="3.40.50.300">
    <property type="entry name" value="P-loop containing nucleotide triphosphate hydrolases"/>
    <property type="match status" value="1"/>
</dbReference>
<protein>
    <submittedName>
        <fullName evidence="1">Uncharacterized protein</fullName>
    </submittedName>
</protein>
<proteinExistence type="predicted"/>
<dbReference type="STRING" id="1732.SAMN02910417_02399"/>
<dbReference type="RefSeq" id="WP_090174593.1">
    <property type="nucleotide sequence ID" value="NZ_FMXR01000019.1"/>
</dbReference>